<name>A0ACD5ZVA6_AVESA</name>
<organism evidence="1 2">
    <name type="scientific">Avena sativa</name>
    <name type="common">Oat</name>
    <dbReference type="NCBI Taxonomy" id="4498"/>
    <lineage>
        <taxon>Eukaryota</taxon>
        <taxon>Viridiplantae</taxon>
        <taxon>Streptophyta</taxon>
        <taxon>Embryophyta</taxon>
        <taxon>Tracheophyta</taxon>
        <taxon>Spermatophyta</taxon>
        <taxon>Magnoliopsida</taxon>
        <taxon>Liliopsida</taxon>
        <taxon>Poales</taxon>
        <taxon>Poaceae</taxon>
        <taxon>BOP clade</taxon>
        <taxon>Pooideae</taxon>
        <taxon>Poodae</taxon>
        <taxon>Poeae</taxon>
        <taxon>Poeae Chloroplast Group 1 (Aveneae type)</taxon>
        <taxon>Aveninae</taxon>
        <taxon>Avena</taxon>
    </lineage>
</organism>
<protein>
    <submittedName>
        <fullName evidence="1">Uncharacterized protein</fullName>
    </submittedName>
</protein>
<dbReference type="Proteomes" id="UP001732700">
    <property type="component" value="Chromosome 7A"/>
</dbReference>
<reference evidence="1" key="2">
    <citation type="submission" date="2025-09" db="UniProtKB">
        <authorList>
            <consortium name="EnsemblPlants"/>
        </authorList>
    </citation>
    <scope>IDENTIFICATION</scope>
</reference>
<keyword evidence="2" id="KW-1185">Reference proteome</keyword>
<proteinExistence type="predicted"/>
<sequence>MGEEEKRKRGERTVSAGAMALKSPRLHGQAAAVQAAAASPSDSSESSEEATSCNSSSDSDGDSRRCPHMTLDSESVVIGVYDIKNSMELPTCHYPGCGITWKGDGEDKEGMMKCIECHYISCAGPMRADRDDPRKHALLHSAGSDHFIAQWYDLPNLGYCFRCERVMKLSDNQDQWSEDVLAEVDRKVKDEPGLVASNSEVDLPMVASSSNVDWASVTRNTLLRIGAGNDALSHASEYAIGNGYIIRRMPNHGGTCFMNASLQCLLALGKLRTMILRSDARLGELGLHLKQLFVETSIVNNARHMLDPKMIVVYMWLRYQDRFKFKEMGDSHEFLTSLRNALDNEVEELNRIHVMQGGDVFPTFGLSIFEGEKIHTVSCKSCSHNSVKPTDFRELILPLTPKDPTPPARSVAEFGNSQVPGLGLGDGAIEETPKPLQVGKSMYPCT</sequence>
<reference evidence="1" key="1">
    <citation type="submission" date="2021-05" db="EMBL/GenBank/DDBJ databases">
        <authorList>
            <person name="Scholz U."/>
            <person name="Mascher M."/>
            <person name="Fiebig A."/>
        </authorList>
    </citation>
    <scope>NUCLEOTIDE SEQUENCE [LARGE SCALE GENOMIC DNA]</scope>
</reference>
<evidence type="ECO:0000313" key="2">
    <source>
        <dbReference type="Proteomes" id="UP001732700"/>
    </source>
</evidence>
<accession>A0ACD5ZVA6</accession>
<evidence type="ECO:0000313" key="1">
    <source>
        <dbReference type="EnsemblPlants" id="AVESA.00010b.r2.7AG1219430.1.CDS.1"/>
    </source>
</evidence>
<dbReference type="EnsemblPlants" id="AVESA.00010b.r2.7AG1219430.1">
    <property type="protein sequence ID" value="AVESA.00010b.r2.7AG1219430.1.CDS.1"/>
    <property type="gene ID" value="AVESA.00010b.r2.7AG1219430"/>
</dbReference>